<dbReference type="InterPro" id="IPR013767">
    <property type="entry name" value="PAS_fold"/>
</dbReference>
<dbReference type="PROSITE" id="PS50109">
    <property type="entry name" value="HIS_KIN"/>
    <property type="match status" value="1"/>
</dbReference>
<keyword evidence="4" id="KW-0808">Transferase</keyword>
<evidence type="ECO:0000259" key="9">
    <source>
        <dbReference type="PROSITE" id="PS50109"/>
    </source>
</evidence>
<evidence type="ECO:0000256" key="5">
    <source>
        <dbReference type="ARBA" id="ARBA00022741"/>
    </source>
</evidence>
<feature type="domain" description="PAC" evidence="11">
    <location>
        <begin position="361"/>
        <end position="413"/>
    </location>
</feature>
<evidence type="ECO:0000256" key="4">
    <source>
        <dbReference type="ARBA" id="ARBA00022679"/>
    </source>
</evidence>
<keyword evidence="8" id="KW-0902">Two-component regulatory system</keyword>
<dbReference type="SUPFAM" id="SSF47384">
    <property type="entry name" value="Homodimeric domain of signal transducing histidine kinase"/>
    <property type="match status" value="1"/>
</dbReference>
<dbReference type="InterPro" id="IPR005467">
    <property type="entry name" value="His_kinase_dom"/>
</dbReference>
<evidence type="ECO:0000256" key="7">
    <source>
        <dbReference type="ARBA" id="ARBA00022840"/>
    </source>
</evidence>
<feature type="domain" description="Histidine kinase" evidence="9">
    <location>
        <begin position="426"/>
        <end position="639"/>
    </location>
</feature>
<dbReference type="InterPro" id="IPR029016">
    <property type="entry name" value="GAF-like_dom_sf"/>
</dbReference>
<dbReference type="SUPFAM" id="SSF55781">
    <property type="entry name" value="GAF domain-like"/>
    <property type="match status" value="1"/>
</dbReference>
<dbReference type="SMART" id="SM00091">
    <property type="entry name" value="PAS"/>
    <property type="match status" value="2"/>
</dbReference>
<dbReference type="SUPFAM" id="SSF55874">
    <property type="entry name" value="ATPase domain of HSP90 chaperone/DNA topoisomerase II/histidine kinase"/>
    <property type="match status" value="1"/>
</dbReference>
<dbReference type="InterPro" id="IPR003661">
    <property type="entry name" value="HisK_dim/P_dom"/>
</dbReference>
<dbReference type="PANTHER" id="PTHR43065:SF10">
    <property type="entry name" value="PEROXIDE STRESS-ACTIVATED HISTIDINE KINASE MAK3"/>
    <property type="match status" value="1"/>
</dbReference>
<evidence type="ECO:0000313" key="13">
    <source>
        <dbReference type="Proteomes" id="UP000273405"/>
    </source>
</evidence>
<keyword evidence="7" id="KW-0067">ATP-binding</keyword>
<organism evidence="12 13">
    <name type="scientific">Corallococcus sicarius</name>
    <dbReference type="NCBI Taxonomy" id="2316726"/>
    <lineage>
        <taxon>Bacteria</taxon>
        <taxon>Pseudomonadati</taxon>
        <taxon>Myxococcota</taxon>
        <taxon>Myxococcia</taxon>
        <taxon>Myxococcales</taxon>
        <taxon>Cystobacterineae</taxon>
        <taxon>Myxococcaceae</taxon>
        <taxon>Corallococcus</taxon>
    </lineage>
</organism>
<evidence type="ECO:0000259" key="11">
    <source>
        <dbReference type="PROSITE" id="PS50113"/>
    </source>
</evidence>
<dbReference type="EC" id="2.7.13.3" evidence="2"/>
<dbReference type="PRINTS" id="PR00344">
    <property type="entry name" value="BCTRLSENSOR"/>
</dbReference>
<dbReference type="Gene3D" id="3.30.450.20">
    <property type="entry name" value="PAS domain"/>
    <property type="match status" value="1"/>
</dbReference>
<dbReference type="GO" id="GO:0005524">
    <property type="term" value="F:ATP binding"/>
    <property type="evidence" value="ECO:0007669"/>
    <property type="project" value="UniProtKB-KW"/>
</dbReference>
<keyword evidence="6" id="KW-0418">Kinase</keyword>
<dbReference type="InterPro" id="IPR036097">
    <property type="entry name" value="HisK_dim/P_sf"/>
</dbReference>
<dbReference type="RefSeq" id="WP_120629162.1">
    <property type="nucleotide sequence ID" value="NZ_RAWG01000298.1"/>
</dbReference>
<dbReference type="Pfam" id="PF02518">
    <property type="entry name" value="HATPase_c"/>
    <property type="match status" value="1"/>
</dbReference>
<dbReference type="GO" id="GO:0000155">
    <property type="term" value="F:phosphorelay sensor kinase activity"/>
    <property type="evidence" value="ECO:0007669"/>
    <property type="project" value="InterPro"/>
</dbReference>
<proteinExistence type="predicted"/>
<accession>A0A3A8MWI5</accession>
<keyword evidence="13" id="KW-1185">Reference proteome</keyword>
<dbReference type="CDD" id="cd00130">
    <property type="entry name" value="PAS"/>
    <property type="match status" value="1"/>
</dbReference>
<evidence type="ECO:0000313" key="12">
    <source>
        <dbReference type="EMBL" id="RKH36426.1"/>
    </source>
</evidence>
<dbReference type="SMART" id="SM00387">
    <property type="entry name" value="HATPase_c"/>
    <property type="match status" value="1"/>
</dbReference>
<dbReference type="Gene3D" id="3.30.450.40">
    <property type="match status" value="1"/>
</dbReference>
<evidence type="ECO:0000256" key="8">
    <source>
        <dbReference type="ARBA" id="ARBA00023012"/>
    </source>
</evidence>
<dbReference type="SMART" id="SM00065">
    <property type="entry name" value="GAF"/>
    <property type="match status" value="1"/>
</dbReference>
<evidence type="ECO:0000256" key="6">
    <source>
        <dbReference type="ARBA" id="ARBA00022777"/>
    </source>
</evidence>
<name>A0A3A8MWI5_9BACT</name>
<reference evidence="13" key="1">
    <citation type="submission" date="2018-09" db="EMBL/GenBank/DDBJ databases">
        <authorList>
            <person name="Livingstone P.G."/>
            <person name="Whitworth D.E."/>
        </authorList>
    </citation>
    <scope>NUCLEOTIDE SEQUENCE [LARGE SCALE GENOMIC DNA]</scope>
    <source>
        <strain evidence="13">CA040B</strain>
    </source>
</reference>
<dbReference type="Proteomes" id="UP000273405">
    <property type="component" value="Unassembled WGS sequence"/>
</dbReference>
<dbReference type="CDD" id="cd00082">
    <property type="entry name" value="HisKA"/>
    <property type="match status" value="1"/>
</dbReference>
<evidence type="ECO:0000259" key="10">
    <source>
        <dbReference type="PROSITE" id="PS50112"/>
    </source>
</evidence>
<dbReference type="InterPro" id="IPR003594">
    <property type="entry name" value="HATPase_dom"/>
</dbReference>
<dbReference type="EMBL" id="RAWG01000298">
    <property type="protein sequence ID" value="RKH36426.1"/>
    <property type="molecule type" value="Genomic_DNA"/>
</dbReference>
<evidence type="ECO:0000256" key="1">
    <source>
        <dbReference type="ARBA" id="ARBA00000085"/>
    </source>
</evidence>
<dbReference type="InterPro" id="IPR004358">
    <property type="entry name" value="Sig_transdc_His_kin-like_C"/>
</dbReference>
<dbReference type="GO" id="GO:0006355">
    <property type="term" value="P:regulation of DNA-templated transcription"/>
    <property type="evidence" value="ECO:0007669"/>
    <property type="project" value="InterPro"/>
</dbReference>
<keyword evidence="3" id="KW-0597">Phosphoprotein</keyword>
<dbReference type="InterPro" id="IPR036890">
    <property type="entry name" value="HATPase_C_sf"/>
</dbReference>
<dbReference type="PROSITE" id="PS50113">
    <property type="entry name" value="PAC"/>
    <property type="match status" value="1"/>
</dbReference>
<dbReference type="Gene3D" id="1.10.287.130">
    <property type="match status" value="1"/>
</dbReference>
<dbReference type="SUPFAM" id="SSF55785">
    <property type="entry name" value="PYP-like sensor domain (PAS domain)"/>
    <property type="match status" value="1"/>
</dbReference>
<comment type="caution">
    <text evidence="12">The sequence shown here is derived from an EMBL/GenBank/DDBJ whole genome shotgun (WGS) entry which is preliminary data.</text>
</comment>
<dbReference type="InterPro" id="IPR000014">
    <property type="entry name" value="PAS"/>
</dbReference>
<sequence>MKSEVRAVRPPGTPAPDAFQAFFDALDEPAALCDAALRVAAVNPALRRFCADHGITVEFVEQALTDATAPDDGHSHEMDLVLDNGTSLVLTLSRKADTVAVRARVDTEVISGRLVVAERALLEQARTEGVLLDLGRSVAEVGGEEELVAAVARGVKELFPGRSFCIRIVDARTGGLTSLYAEGRLKEGAHEPLVLFQRSVEKTNLPLTSLPRGRVSISEEVPLLFHGSTRAVSAPLVASGQLFGAINMEYPDGLDADVAHDERVLLQLASQVAVAVKNAKLIDELTFVRKYLEELLEKANALILVVNRDKQVVVFNQALSALTGLSKDQVLGRDLSSLVADSEHLRMAPVLAAAMRGESVNSFETRLLTRDGGEVRVSFATSSMLTQPGEVEGVIAIGQDVTVVKELEKRIIHAEKLASIGQLAASVVHEINNPMTAVATYADALLQRSRMTPGANPADQEKLRKILESSHRILRFTRDLVSYARPAQDRPEQVSLNAVVDMAVGFCEHVVSQARVTVHREYSGDVPPLAAVRANLVQVFVNLITNACHAMTPGGQVHLSTAQEGQEAVVRVRDTGTGIDPRNLSRIFEPFFTTKPEGRGTGLGLSICQGIVENHGGRLTVESTLGQGTTFTVRLPLALD</sequence>
<dbReference type="PROSITE" id="PS50112">
    <property type="entry name" value="PAS"/>
    <property type="match status" value="1"/>
</dbReference>
<dbReference type="SMART" id="SM00388">
    <property type="entry name" value="HisKA"/>
    <property type="match status" value="1"/>
</dbReference>
<feature type="domain" description="PAS" evidence="10">
    <location>
        <begin position="288"/>
        <end position="358"/>
    </location>
</feature>
<dbReference type="PANTHER" id="PTHR43065">
    <property type="entry name" value="SENSOR HISTIDINE KINASE"/>
    <property type="match status" value="1"/>
</dbReference>
<protein>
    <recommendedName>
        <fullName evidence="2">histidine kinase</fullName>
        <ecNumber evidence="2">2.7.13.3</ecNumber>
    </recommendedName>
</protein>
<dbReference type="Pfam" id="PF00989">
    <property type="entry name" value="PAS"/>
    <property type="match status" value="1"/>
</dbReference>
<keyword evidence="5" id="KW-0547">Nucleotide-binding</keyword>
<comment type="catalytic activity">
    <reaction evidence="1">
        <text>ATP + protein L-histidine = ADP + protein N-phospho-L-histidine.</text>
        <dbReference type="EC" id="2.7.13.3"/>
    </reaction>
</comment>
<gene>
    <name evidence="12" type="ORF">D7X12_32770</name>
</gene>
<dbReference type="OrthoDB" id="9784397at2"/>
<dbReference type="NCBIfam" id="TIGR00229">
    <property type="entry name" value="sensory_box"/>
    <property type="match status" value="1"/>
</dbReference>
<dbReference type="Pfam" id="PF00512">
    <property type="entry name" value="HisKA"/>
    <property type="match status" value="1"/>
</dbReference>
<dbReference type="AlphaFoldDB" id="A0A3A8MWI5"/>
<dbReference type="InterPro" id="IPR003018">
    <property type="entry name" value="GAF"/>
</dbReference>
<dbReference type="InterPro" id="IPR000700">
    <property type="entry name" value="PAS-assoc_C"/>
</dbReference>
<evidence type="ECO:0000256" key="3">
    <source>
        <dbReference type="ARBA" id="ARBA00022553"/>
    </source>
</evidence>
<dbReference type="InterPro" id="IPR035965">
    <property type="entry name" value="PAS-like_dom_sf"/>
</dbReference>
<evidence type="ECO:0000256" key="2">
    <source>
        <dbReference type="ARBA" id="ARBA00012438"/>
    </source>
</evidence>
<dbReference type="Gene3D" id="3.30.565.10">
    <property type="entry name" value="Histidine kinase-like ATPase, C-terminal domain"/>
    <property type="match status" value="1"/>
</dbReference>